<feature type="compositionally biased region" description="Polar residues" evidence="1">
    <location>
        <begin position="1013"/>
        <end position="1022"/>
    </location>
</feature>
<feature type="compositionally biased region" description="Low complexity" evidence="1">
    <location>
        <begin position="1085"/>
        <end position="1095"/>
    </location>
</feature>
<feature type="compositionally biased region" description="Low complexity" evidence="1">
    <location>
        <begin position="1040"/>
        <end position="1057"/>
    </location>
</feature>
<comment type="caution">
    <text evidence="3">The sequence shown here is derived from an EMBL/GenBank/DDBJ whole genome shotgun (WGS) entry which is preliminary data.</text>
</comment>
<feature type="compositionally biased region" description="Polar residues" evidence="1">
    <location>
        <begin position="447"/>
        <end position="466"/>
    </location>
</feature>
<feature type="compositionally biased region" description="Polar residues" evidence="1">
    <location>
        <begin position="674"/>
        <end position="691"/>
    </location>
</feature>
<proteinExistence type="predicted"/>
<dbReference type="Pfam" id="PF15262">
    <property type="entry name" value="DUF4592"/>
    <property type="match status" value="1"/>
</dbReference>
<gene>
    <name evidence="3" type="ORF">ACEWY4_023233</name>
</gene>
<feature type="compositionally biased region" description="Polar residues" evidence="1">
    <location>
        <begin position="746"/>
        <end position="761"/>
    </location>
</feature>
<feature type="compositionally biased region" description="Polar residues" evidence="1">
    <location>
        <begin position="1103"/>
        <end position="1126"/>
    </location>
</feature>
<dbReference type="PANTHER" id="PTHR47743">
    <property type="entry name" value="KIAA1210 / KIAA1211 FAMILY MEMBER"/>
    <property type="match status" value="1"/>
</dbReference>
<feature type="compositionally biased region" description="Polar residues" evidence="1">
    <location>
        <begin position="1058"/>
        <end position="1078"/>
    </location>
</feature>
<feature type="compositionally biased region" description="Polar residues" evidence="1">
    <location>
        <begin position="512"/>
        <end position="523"/>
    </location>
</feature>
<keyword evidence="4" id="KW-1185">Reference proteome</keyword>
<feature type="compositionally biased region" description="Acidic residues" evidence="1">
    <location>
        <begin position="636"/>
        <end position="646"/>
    </location>
</feature>
<feature type="region of interest" description="Disordered" evidence="1">
    <location>
        <begin position="107"/>
        <end position="140"/>
    </location>
</feature>
<feature type="compositionally biased region" description="Low complexity" evidence="1">
    <location>
        <begin position="1275"/>
        <end position="1291"/>
    </location>
</feature>
<dbReference type="EMBL" id="JBHFQA010000020">
    <property type="protein sequence ID" value="KAL2081380.1"/>
    <property type="molecule type" value="Genomic_DNA"/>
</dbReference>
<sequence>MLTDITGKKRSKLRSLKTRLFGKTKSKEGGGERKLSQSATDIPQGTKEELELEESFSSNMGSRALSHDSIFLADLCLASDEPPRVLSQENVPSRIKTLQMQLQQQNLRLGQPPLVMSYKRPEDTGGSSEDDGLPQSPPEIVLNDVLPPKTSFKTSSPAAPVILPSSDVGVDFNTPAQFTPCLDNSAARHRMSVKPRNQRASAKVRRLTSPVSRTWSESMNNLDHPIAEKENENGLVDSKEPIRVRSHSSQVLRTEVSPAAPSDHNLAPASYRRSFKEPIVPQQTPTPPRPQFQPRPVLTETVVKTPSGPPTQKPVAKDQKPPMAAGPTSGTEATPVLSPAPDPKKSHMVSETVGTKQPVRTKSIGGTRQVGESLGIYPLKPAPTSGPTTADPQGAPASASAPRDGNGTTQTVVRSRGPVLQNKTGAVGETGSQILNPQTEVCPKVQPATTVHRTSEGLSANGTDVRSTGKNEKTPIKRELGSGTQSAKVSLPAQANKLQAVENVAPSHERQLSGSLPFTITSAHNKDRTRAGSFTGMAEDTGAKRDLTRSNFPQHRSQEQRGSGGQNIEMKAKEKQSPPPSPTISLAKIPKGAEVELRPMQRRTSSSTDLEGLLTSSHEVGEEATESVESQGGTAEDPDGVEEAEEVHENFGEHSEGAANKEEGEKNTFGVKLRSTSLSLKYRLDTTQPDATSKRHSADISTLKAAQGSQAGKIDASPVVPRPTRAGSLTKPAAPPGADSLMVSPAGQNSPLPYPGNNGSRFRSRSFKQEGDTNQPGVAHSPPVERVSASSSSAKVAPTPSLSKHPTSTPLPSKETGAFQSGNVAPTPPSGKEPEATSSDFSWIGAAMEKTRNIQQLITSKLPEGPTLPGASLAKKEFMAAPTVESKPAPSPSVKRKSASSPTKQASCAPLPPQEATPSHSNATTSAAPSVKEPETASSEVSWMDMAREKTKTIQQLFTTKPSEVPGPQTATKSTASSEAQPPVLHSATRPVQPSVPPSRIPKPTVSPEALPTETTQSQTAVRHSKLGQPITKPLPIAGANPKPAPSNASPSPKTSSFIAGTQLSVSPSIPTQPQNVTPKHVGKPPQSQQPTAQSTPPPSLIKKTQPSAPLSFAQSIPRPSQPTANSYLPSSPKPPSYLTQQSQPSPPSVPQGSSDGPFKRRGDVPQPSLGRVGGTAGAEGRSPRGPGMGSKAAFLEKWGDKGASAGNKIEVLKPTSDTQSPPEALTSVRPGNFNRGFKTDTAGFSASTNTVPGSVPLRPAGTDREDRALKRTLAPSSSAQQPSSEGGQPSWMEMAKRKSLAWSDKSME</sequence>
<protein>
    <recommendedName>
        <fullName evidence="2">DUF4592 domain-containing protein</fullName>
    </recommendedName>
</protein>
<feature type="compositionally biased region" description="Polar residues" evidence="1">
    <location>
        <begin position="209"/>
        <end position="221"/>
    </location>
</feature>
<name>A0ABD1J2H8_9TELE</name>
<feature type="compositionally biased region" description="Basic residues" evidence="1">
    <location>
        <begin position="8"/>
        <end position="24"/>
    </location>
</feature>
<feature type="compositionally biased region" description="Low complexity" evidence="1">
    <location>
        <begin position="1127"/>
        <end position="1144"/>
    </location>
</feature>
<feature type="compositionally biased region" description="Polar residues" evidence="1">
    <location>
        <begin position="352"/>
        <end position="366"/>
    </location>
</feature>
<feature type="compositionally biased region" description="Basic and acidic residues" evidence="1">
    <location>
        <begin position="647"/>
        <end position="666"/>
    </location>
</feature>
<feature type="domain" description="DUF4592" evidence="2">
    <location>
        <begin position="151"/>
        <end position="203"/>
    </location>
</feature>
<feature type="compositionally biased region" description="Polar residues" evidence="1">
    <location>
        <begin position="916"/>
        <end position="928"/>
    </location>
</feature>
<feature type="region of interest" description="Disordered" evidence="1">
    <location>
        <begin position="301"/>
        <end position="488"/>
    </location>
</feature>
<evidence type="ECO:0000313" key="3">
    <source>
        <dbReference type="EMBL" id="KAL2081380.1"/>
    </source>
</evidence>
<accession>A0ABD1J2H8</accession>
<evidence type="ECO:0000313" key="4">
    <source>
        <dbReference type="Proteomes" id="UP001591681"/>
    </source>
</evidence>
<feature type="compositionally biased region" description="Polar residues" evidence="1">
    <location>
        <begin position="1243"/>
        <end position="1253"/>
    </location>
</feature>
<organism evidence="3 4">
    <name type="scientific">Coilia grayii</name>
    <name type="common">Gray's grenadier anchovy</name>
    <dbReference type="NCBI Taxonomy" id="363190"/>
    <lineage>
        <taxon>Eukaryota</taxon>
        <taxon>Metazoa</taxon>
        <taxon>Chordata</taxon>
        <taxon>Craniata</taxon>
        <taxon>Vertebrata</taxon>
        <taxon>Euteleostomi</taxon>
        <taxon>Actinopterygii</taxon>
        <taxon>Neopterygii</taxon>
        <taxon>Teleostei</taxon>
        <taxon>Clupei</taxon>
        <taxon>Clupeiformes</taxon>
        <taxon>Clupeoidei</taxon>
        <taxon>Engraulidae</taxon>
        <taxon>Coilinae</taxon>
        <taxon>Coilia</taxon>
    </lineage>
</organism>
<feature type="compositionally biased region" description="Basic and acidic residues" evidence="1">
    <location>
        <begin position="25"/>
        <end position="35"/>
    </location>
</feature>
<dbReference type="Proteomes" id="UP001591681">
    <property type="component" value="Unassembled WGS sequence"/>
</dbReference>
<feature type="compositionally biased region" description="Polar residues" evidence="1">
    <location>
        <begin position="969"/>
        <end position="980"/>
    </location>
</feature>
<feature type="compositionally biased region" description="Basic and acidic residues" evidence="1">
    <location>
        <begin position="467"/>
        <end position="480"/>
    </location>
</feature>
<feature type="compositionally biased region" description="Polar residues" evidence="1">
    <location>
        <begin position="953"/>
        <end position="962"/>
    </location>
</feature>
<feature type="region of interest" description="Disordered" evidence="1">
    <location>
        <begin position="1"/>
        <end position="55"/>
    </location>
</feature>
<feature type="compositionally biased region" description="Basic and acidic residues" evidence="1">
    <location>
        <begin position="225"/>
        <end position="243"/>
    </location>
</feature>
<evidence type="ECO:0000259" key="2">
    <source>
        <dbReference type="Pfam" id="PF15262"/>
    </source>
</evidence>
<feature type="compositionally biased region" description="Basic residues" evidence="1">
    <location>
        <begin position="187"/>
        <end position="206"/>
    </location>
</feature>
<feature type="region of interest" description="Disordered" evidence="1">
    <location>
        <begin position="187"/>
        <end position="267"/>
    </location>
</feature>
<dbReference type="InterPro" id="IPR026713">
    <property type="entry name" value="CRACD-like"/>
</dbReference>
<feature type="region of interest" description="Disordered" evidence="1">
    <location>
        <begin position="504"/>
        <end position="1309"/>
    </location>
</feature>
<feature type="compositionally biased region" description="Polar residues" evidence="1">
    <location>
        <begin position="430"/>
        <end position="439"/>
    </location>
</feature>
<dbReference type="InterPro" id="IPR028030">
    <property type="entry name" value="DUF4592"/>
</dbReference>
<feature type="compositionally biased region" description="Low complexity" evidence="1">
    <location>
        <begin position="781"/>
        <end position="801"/>
    </location>
</feature>
<dbReference type="PANTHER" id="PTHR47743:SF1">
    <property type="entry name" value="CRACD-LIKE PROTEIN"/>
    <property type="match status" value="1"/>
</dbReference>
<evidence type="ECO:0000256" key="1">
    <source>
        <dbReference type="SAM" id="MobiDB-lite"/>
    </source>
</evidence>
<feature type="compositionally biased region" description="Polar residues" evidence="1">
    <location>
        <begin position="602"/>
        <end position="618"/>
    </location>
</feature>
<feature type="compositionally biased region" description="Polar residues" evidence="1">
    <location>
        <begin position="802"/>
        <end position="811"/>
    </location>
</feature>
<reference evidence="3 4" key="1">
    <citation type="submission" date="2024-09" db="EMBL/GenBank/DDBJ databases">
        <title>A chromosome-level genome assembly of Gray's grenadier anchovy, Coilia grayii.</title>
        <authorList>
            <person name="Fu Z."/>
        </authorList>
    </citation>
    <scope>NUCLEOTIDE SEQUENCE [LARGE SCALE GENOMIC DNA]</scope>
    <source>
        <strain evidence="3">G4</strain>
        <tissue evidence="3">Muscle</tissue>
    </source>
</reference>